<comment type="caution">
    <text evidence="9">The sequence shown here is derived from an EMBL/GenBank/DDBJ whole genome shotgun (WGS) entry which is preliminary data.</text>
</comment>
<comment type="subunit">
    <text evidence="4">Heterohexamer of two PFD-alpha type and four PFD-beta type subunits.</text>
</comment>
<keyword evidence="7" id="KW-0143">Chaperone</keyword>
<keyword evidence="10" id="KW-1185">Reference proteome</keyword>
<dbReference type="EMBL" id="JAPWDV010000001">
    <property type="protein sequence ID" value="KAJ6225671.1"/>
    <property type="molecule type" value="Genomic_DNA"/>
</dbReference>
<evidence type="ECO:0000256" key="3">
    <source>
        <dbReference type="ARBA" id="ARBA00008045"/>
    </source>
</evidence>
<dbReference type="GO" id="GO:0016272">
    <property type="term" value="C:prefoldin complex"/>
    <property type="evidence" value="ECO:0007669"/>
    <property type="project" value="InterPro"/>
</dbReference>
<comment type="subcellular location">
    <subcellularLocation>
        <location evidence="2">Cytoplasm</location>
    </subcellularLocation>
</comment>
<comment type="function">
    <text evidence="1">May play a role in chaperone-mediated protein folding.</text>
</comment>
<evidence type="ECO:0000256" key="2">
    <source>
        <dbReference type="ARBA" id="ARBA00004496"/>
    </source>
</evidence>
<dbReference type="Pfam" id="PF01920">
    <property type="entry name" value="Prefoldin_2"/>
    <property type="match status" value="1"/>
</dbReference>
<evidence type="ECO:0000256" key="4">
    <source>
        <dbReference type="ARBA" id="ARBA00011695"/>
    </source>
</evidence>
<comment type="similarity">
    <text evidence="3">Belongs to the prefoldin subunit beta family.</text>
</comment>
<evidence type="ECO:0000256" key="8">
    <source>
        <dbReference type="ARBA" id="ARBA00026022"/>
    </source>
</evidence>
<sequence length="139" mass="16465">MEQEEVYNVIDLLRKSEVLGEKVLRDRDEVVQMDRIRNKNREALNALKNKAEDDSVYLCTGNMFFKHRIKTARKLIQDDQTNVNDHIETLRRQIKNNVQKLQEIEDKGEEFSKFNLNPLSQSEMNSFNTVLKSIHKMKL</sequence>
<dbReference type="InterPro" id="IPR002777">
    <property type="entry name" value="PFD_beta-like"/>
</dbReference>
<gene>
    <name evidence="9" type="ORF">RDWZM_004216</name>
</gene>
<evidence type="ECO:0000256" key="6">
    <source>
        <dbReference type="ARBA" id="ARBA00022490"/>
    </source>
</evidence>
<dbReference type="InterPro" id="IPR009053">
    <property type="entry name" value="Prefoldin"/>
</dbReference>
<reference evidence="9" key="1">
    <citation type="submission" date="2022-12" db="EMBL/GenBank/DDBJ databases">
        <title>Genome assemblies of Blomia tropicalis.</title>
        <authorList>
            <person name="Cui Y."/>
        </authorList>
    </citation>
    <scope>NUCLEOTIDE SEQUENCE</scope>
    <source>
        <tissue evidence="9">Adult mites</tissue>
    </source>
</reference>
<evidence type="ECO:0000256" key="5">
    <source>
        <dbReference type="ARBA" id="ARBA00016313"/>
    </source>
</evidence>
<dbReference type="Gene3D" id="1.10.287.370">
    <property type="match status" value="1"/>
</dbReference>
<keyword evidence="6" id="KW-0963">Cytoplasm</keyword>
<evidence type="ECO:0000313" key="9">
    <source>
        <dbReference type="EMBL" id="KAJ6225671.1"/>
    </source>
</evidence>
<dbReference type="Proteomes" id="UP001142055">
    <property type="component" value="Chromosome 1"/>
</dbReference>
<comment type="subunit">
    <text evidence="8">Component of the PAQosome complex which is responsible for the biogenesis of several protein complexes and which consists of R2TP complex members RUVBL1, RUVBL2, RPAP3 and PIH1D1, URI complex members PFDN2, PFDN6, PDRG1, UXT and URI1 as well as ASDURF, POLR2E and DNAAF10/WDR92.</text>
</comment>
<dbReference type="GO" id="GO:0006457">
    <property type="term" value="P:protein folding"/>
    <property type="evidence" value="ECO:0007669"/>
    <property type="project" value="InterPro"/>
</dbReference>
<dbReference type="SUPFAM" id="SSF46579">
    <property type="entry name" value="Prefoldin"/>
    <property type="match status" value="1"/>
</dbReference>
<organism evidence="9 10">
    <name type="scientific">Blomia tropicalis</name>
    <name type="common">Mite</name>
    <dbReference type="NCBI Taxonomy" id="40697"/>
    <lineage>
        <taxon>Eukaryota</taxon>
        <taxon>Metazoa</taxon>
        <taxon>Ecdysozoa</taxon>
        <taxon>Arthropoda</taxon>
        <taxon>Chelicerata</taxon>
        <taxon>Arachnida</taxon>
        <taxon>Acari</taxon>
        <taxon>Acariformes</taxon>
        <taxon>Sarcoptiformes</taxon>
        <taxon>Astigmata</taxon>
        <taxon>Glycyphagoidea</taxon>
        <taxon>Echimyopodidae</taxon>
        <taxon>Blomia</taxon>
    </lineage>
</organism>
<name>A0A9Q0RTQ0_BLOTA</name>
<dbReference type="AlphaFoldDB" id="A0A9Q0RTQ0"/>
<dbReference type="InterPro" id="IPR030482">
    <property type="entry name" value="PDRG1"/>
</dbReference>
<accession>A0A9Q0RTQ0</accession>
<dbReference type="PANTHER" id="PTHR21162">
    <property type="entry name" value="P53 AND DNA DAMAGE-REGULATED PROTEIN"/>
    <property type="match status" value="1"/>
</dbReference>
<protein>
    <recommendedName>
        <fullName evidence="5">p53 and DNA damage-regulated protein 1</fullName>
    </recommendedName>
</protein>
<dbReference type="CDD" id="cd22860">
    <property type="entry name" value="PDRG1"/>
    <property type="match status" value="1"/>
</dbReference>
<dbReference type="GO" id="GO:0005737">
    <property type="term" value="C:cytoplasm"/>
    <property type="evidence" value="ECO:0007669"/>
    <property type="project" value="UniProtKB-SubCell"/>
</dbReference>
<proteinExistence type="inferred from homology"/>
<evidence type="ECO:0000313" key="10">
    <source>
        <dbReference type="Proteomes" id="UP001142055"/>
    </source>
</evidence>
<evidence type="ECO:0000256" key="1">
    <source>
        <dbReference type="ARBA" id="ARBA00003581"/>
    </source>
</evidence>
<dbReference type="GO" id="GO:0051082">
    <property type="term" value="F:unfolded protein binding"/>
    <property type="evidence" value="ECO:0007669"/>
    <property type="project" value="InterPro"/>
</dbReference>
<dbReference type="PANTHER" id="PTHR21162:SF0">
    <property type="entry name" value="P53 AND DNA DAMAGE-REGULATED PROTEIN 1"/>
    <property type="match status" value="1"/>
</dbReference>
<dbReference type="OMA" id="DEKAMVC"/>
<evidence type="ECO:0000256" key="7">
    <source>
        <dbReference type="ARBA" id="ARBA00023186"/>
    </source>
</evidence>